<keyword evidence="1" id="KW-1133">Transmembrane helix</keyword>
<keyword evidence="3" id="KW-1185">Reference proteome</keyword>
<evidence type="ECO:0000313" key="3">
    <source>
        <dbReference type="Proteomes" id="UP000830115"/>
    </source>
</evidence>
<feature type="transmembrane region" description="Helical" evidence="1">
    <location>
        <begin position="50"/>
        <end position="74"/>
    </location>
</feature>
<gene>
    <name evidence="2" type="ORF">K9S39_00245</name>
</gene>
<sequence>MSISWLAVVVSTAVGMAIAGVWYGWTFVGVWRELTGVTEEDSKRAGKRPFAVLLASILVTALVLAAGCSITSGSFGSDPLWLDLAVGFVAWLGFSLTTLGQHNAFEQKPTRLTVINSAYQLTLFLGMALAIGLLQ</sequence>
<protein>
    <submittedName>
        <fullName evidence="2">DUF1761 domain-containing protein</fullName>
    </submittedName>
</protein>
<feature type="transmembrane region" description="Helical" evidence="1">
    <location>
        <begin position="80"/>
        <end position="100"/>
    </location>
</feature>
<dbReference type="InterPro" id="IPR013879">
    <property type="entry name" value="DUF1761"/>
</dbReference>
<dbReference type="Proteomes" id="UP000830115">
    <property type="component" value="Chromosome"/>
</dbReference>
<reference evidence="2" key="1">
    <citation type="submission" date="2021-10" db="EMBL/GenBank/DDBJ databases">
        <title>Streptomyces nigrumlapis sp.nov.,an antimicrobial producing actinobacterium isolated from Black Gobi rocks.</title>
        <authorList>
            <person name="Wen Y."/>
            <person name="Zhang W."/>
            <person name="Liu X.G."/>
        </authorList>
    </citation>
    <scope>NUCLEOTIDE SEQUENCE</scope>
    <source>
        <strain evidence="2">ST13-2-2</strain>
    </source>
</reference>
<dbReference type="RefSeq" id="WP_248861282.1">
    <property type="nucleotide sequence ID" value="NZ_CP086322.1"/>
</dbReference>
<dbReference type="Pfam" id="PF08570">
    <property type="entry name" value="DUF1761"/>
    <property type="match status" value="1"/>
</dbReference>
<keyword evidence="1" id="KW-0812">Transmembrane</keyword>
<dbReference type="EMBL" id="CP086322">
    <property type="protein sequence ID" value="UQA90541.1"/>
    <property type="molecule type" value="Genomic_DNA"/>
</dbReference>
<organism evidence="2 3">
    <name type="scientific">Streptomyces halobius</name>
    <dbReference type="NCBI Taxonomy" id="2879846"/>
    <lineage>
        <taxon>Bacteria</taxon>
        <taxon>Bacillati</taxon>
        <taxon>Actinomycetota</taxon>
        <taxon>Actinomycetes</taxon>
        <taxon>Kitasatosporales</taxon>
        <taxon>Streptomycetaceae</taxon>
        <taxon>Streptomyces</taxon>
    </lineage>
</organism>
<name>A0ABY4M2A8_9ACTN</name>
<proteinExistence type="predicted"/>
<keyword evidence="1" id="KW-0472">Membrane</keyword>
<feature type="transmembrane region" description="Helical" evidence="1">
    <location>
        <begin position="112"/>
        <end position="134"/>
    </location>
</feature>
<accession>A0ABY4M2A8</accession>
<evidence type="ECO:0000256" key="1">
    <source>
        <dbReference type="SAM" id="Phobius"/>
    </source>
</evidence>
<feature type="transmembrane region" description="Helical" evidence="1">
    <location>
        <begin position="6"/>
        <end position="30"/>
    </location>
</feature>
<evidence type="ECO:0000313" key="2">
    <source>
        <dbReference type="EMBL" id="UQA90541.1"/>
    </source>
</evidence>